<comment type="similarity">
    <text evidence="1">Belongs to the CpsD/CapB family.</text>
</comment>
<dbReference type="InterPro" id="IPR050445">
    <property type="entry name" value="Bact_polysacc_biosynth/exp"/>
</dbReference>
<keyword evidence="4" id="KW-0547">Nucleotide-binding</keyword>
<comment type="catalytic activity">
    <reaction evidence="8">
        <text>L-tyrosyl-[protein] + ATP = O-phospho-L-tyrosyl-[protein] + ADP + H(+)</text>
        <dbReference type="Rhea" id="RHEA:10596"/>
        <dbReference type="Rhea" id="RHEA-COMP:10136"/>
        <dbReference type="Rhea" id="RHEA-COMP:20101"/>
        <dbReference type="ChEBI" id="CHEBI:15378"/>
        <dbReference type="ChEBI" id="CHEBI:30616"/>
        <dbReference type="ChEBI" id="CHEBI:46858"/>
        <dbReference type="ChEBI" id="CHEBI:61978"/>
        <dbReference type="ChEBI" id="CHEBI:456216"/>
        <dbReference type="EC" id="2.7.10.2"/>
    </reaction>
</comment>
<evidence type="ECO:0000313" key="12">
    <source>
        <dbReference type="Proteomes" id="UP000322530"/>
    </source>
</evidence>
<dbReference type="EC" id="2.7.10.2" evidence="2"/>
<feature type="transmembrane region" description="Helical" evidence="9">
    <location>
        <begin position="15"/>
        <end position="33"/>
    </location>
</feature>
<evidence type="ECO:0000256" key="1">
    <source>
        <dbReference type="ARBA" id="ARBA00007316"/>
    </source>
</evidence>
<dbReference type="PANTHER" id="PTHR32309">
    <property type="entry name" value="TYROSINE-PROTEIN KINASE"/>
    <property type="match status" value="1"/>
</dbReference>
<evidence type="ECO:0000256" key="9">
    <source>
        <dbReference type="SAM" id="Phobius"/>
    </source>
</evidence>
<keyword evidence="6" id="KW-0067">ATP-binding</keyword>
<dbReference type="OrthoDB" id="9794577at2"/>
<gene>
    <name evidence="11" type="ORF">KDI_17780</name>
</gene>
<dbReference type="CDD" id="cd05387">
    <property type="entry name" value="BY-kinase"/>
    <property type="match status" value="1"/>
</dbReference>
<keyword evidence="9" id="KW-0812">Transmembrane</keyword>
<evidence type="ECO:0000256" key="2">
    <source>
        <dbReference type="ARBA" id="ARBA00011903"/>
    </source>
</evidence>
<evidence type="ECO:0000256" key="6">
    <source>
        <dbReference type="ARBA" id="ARBA00022840"/>
    </source>
</evidence>
<sequence length="478" mass="51982">MQSTLSRYILLIKRWAWVLILGIVVCGGTTYLVTKLLMQPVYEAQTQILITLAGSSQNDSTTAAIAQQPTYNQLITNPNVLAPVAARHGMTQAQLSAMVKTASGTNTPIIGVLVDNSDPQVAAQLSHEIAQSFTNYANTNLGSQANFNIIDPVVPKTPAQPRPTQDALIGAMIGLGLGLAIIIIFEWIDDRLTAPEEVNKLLGIDALTIIPELSRKQRSKNAEDTPELAEGCRILCANLSMAQMIRPFKLVMITSALAGEGKSTIAANMASFLAMSGKRVLLVDADLRHPVLDQHFQVKNQKGLSNAFLEMWSQVEGELDGQPTEIPTLRILTAGVLPSNPSELLQSQLASQLFNHFRNISRFDYVIFDSPPLLPIADAQILAAYMQVTILVVDASKTARKAIIRAKQALNRTGTRILGVALNKSHWPEFGEVHDYLNNIQTRPRADLTMGIPPNTPSINHSIDATNTAILPSTKAKH</sequence>
<accession>A0A5A5TBC3</accession>
<dbReference type="Proteomes" id="UP000322530">
    <property type="component" value="Unassembled WGS sequence"/>
</dbReference>
<keyword evidence="9" id="KW-1133">Transmembrane helix</keyword>
<keyword evidence="12" id="KW-1185">Reference proteome</keyword>
<reference evidence="11 12" key="1">
    <citation type="submission" date="2019-01" db="EMBL/GenBank/DDBJ databases">
        <title>Draft genome sequence of Dictyobacter sp. Uno17.</title>
        <authorList>
            <person name="Wang C.M."/>
            <person name="Zheng Y."/>
            <person name="Sakai Y."/>
            <person name="Abe K."/>
            <person name="Yokota A."/>
            <person name="Yabe S."/>
        </authorList>
    </citation>
    <scope>NUCLEOTIDE SEQUENCE [LARGE SCALE GENOMIC DNA]</scope>
    <source>
        <strain evidence="11 12">Uno17</strain>
    </source>
</reference>
<dbReference type="PANTHER" id="PTHR32309:SF13">
    <property type="entry name" value="FERRIC ENTEROBACTIN TRANSPORT PROTEIN FEPE"/>
    <property type="match status" value="1"/>
</dbReference>
<dbReference type="EMBL" id="BIXY01000020">
    <property type="protein sequence ID" value="GCF08214.1"/>
    <property type="molecule type" value="Genomic_DNA"/>
</dbReference>
<keyword evidence="5" id="KW-0418">Kinase</keyword>
<dbReference type="InterPro" id="IPR027417">
    <property type="entry name" value="P-loop_NTPase"/>
</dbReference>
<dbReference type="GO" id="GO:0004713">
    <property type="term" value="F:protein tyrosine kinase activity"/>
    <property type="evidence" value="ECO:0007669"/>
    <property type="project" value="UniProtKB-KW"/>
</dbReference>
<evidence type="ECO:0000256" key="4">
    <source>
        <dbReference type="ARBA" id="ARBA00022741"/>
    </source>
</evidence>
<feature type="domain" description="AAA" evidence="10">
    <location>
        <begin position="251"/>
        <end position="397"/>
    </location>
</feature>
<dbReference type="SUPFAM" id="SSF52540">
    <property type="entry name" value="P-loop containing nucleoside triphosphate hydrolases"/>
    <property type="match status" value="1"/>
</dbReference>
<dbReference type="InterPro" id="IPR025669">
    <property type="entry name" value="AAA_dom"/>
</dbReference>
<evidence type="ECO:0000256" key="7">
    <source>
        <dbReference type="ARBA" id="ARBA00023137"/>
    </source>
</evidence>
<dbReference type="AlphaFoldDB" id="A0A5A5TBC3"/>
<feature type="transmembrane region" description="Helical" evidence="9">
    <location>
        <begin position="167"/>
        <end position="188"/>
    </location>
</feature>
<keyword evidence="9" id="KW-0472">Membrane</keyword>
<comment type="caution">
    <text evidence="11">The sequence shown here is derived from an EMBL/GenBank/DDBJ whole genome shotgun (WGS) entry which is preliminary data.</text>
</comment>
<evidence type="ECO:0000259" key="10">
    <source>
        <dbReference type="Pfam" id="PF13614"/>
    </source>
</evidence>
<dbReference type="RefSeq" id="WP_149401211.1">
    <property type="nucleotide sequence ID" value="NZ_BIXY01000020.1"/>
</dbReference>
<dbReference type="GO" id="GO:0005524">
    <property type="term" value="F:ATP binding"/>
    <property type="evidence" value="ECO:0007669"/>
    <property type="project" value="UniProtKB-KW"/>
</dbReference>
<evidence type="ECO:0000256" key="3">
    <source>
        <dbReference type="ARBA" id="ARBA00022679"/>
    </source>
</evidence>
<name>A0A5A5TBC3_9CHLR</name>
<proteinExistence type="inferred from homology"/>
<evidence type="ECO:0000313" key="11">
    <source>
        <dbReference type="EMBL" id="GCF08214.1"/>
    </source>
</evidence>
<evidence type="ECO:0000256" key="8">
    <source>
        <dbReference type="ARBA" id="ARBA00051245"/>
    </source>
</evidence>
<dbReference type="NCBIfam" id="TIGR01007">
    <property type="entry name" value="eps_fam"/>
    <property type="match status" value="1"/>
</dbReference>
<dbReference type="Pfam" id="PF13614">
    <property type="entry name" value="AAA_31"/>
    <property type="match status" value="1"/>
</dbReference>
<keyword evidence="7" id="KW-0829">Tyrosine-protein kinase</keyword>
<dbReference type="InterPro" id="IPR005702">
    <property type="entry name" value="Wzc-like_C"/>
</dbReference>
<organism evidence="11 12">
    <name type="scientific">Dictyobacter arantiisoli</name>
    <dbReference type="NCBI Taxonomy" id="2014874"/>
    <lineage>
        <taxon>Bacteria</taxon>
        <taxon>Bacillati</taxon>
        <taxon>Chloroflexota</taxon>
        <taxon>Ktedonobacteria</taxon>
        <taxon>Ktedonobacterales</taxon>
        <taxon>Dictyobacteraceae</taxon>
        <taxon>Dictyobacter</taxon>
    </lineage>
</organism>
<protein>
    <recommendedName>
        <fullName evidence="2">non-specific protein-tyrosine kinase</fullName>
        <ecNumber evidence="2">2.7.10.2</ecNumber>
    </recommendedName>
</protein>
<dbReference type="Gene3D" id="3.40.50.300">
    <property type="entry name" value="P-loop containing nucleotide triphosphate hydrolases"/>
    <property type="match status" value="1"/>
</dbReference>
<keyword evidence="3" id="KW-0808">Transferase</keyword>
<evidence type="ECO:0000256" key="5">
    <source>
        <dbReference type="ARBA" id="ARBA00022777"/>
    </source>
</evidence>